<comment type="similarity">
    <text evidence="2">Belongs to the glycosyl hydrolase 5 (cellulase A) family.</text>
</comment>
<dbReference type="Proteomes" id="UP001341245">
    <property type="component" value="Unassembled WGS sequence"/>
</dbReference>
<evidence type="ECO:0000256" key="6">
    <source>
        <dbReference type="ARBA" id="ARBA00023295"/>
    </source>
</evidence>
<keyword evidence="6" id="KW-0326">Glycosidase</keyword>
<keyword evidence="11" id="KW-1185">Reference proteome</keyword>
<dbReference type="PANTHER" id="PTHR31297:SF1">
    <property type="entry name" value="GLUCAN 1,3-BETA-GLUCOSIDASE I_II-RELATED"/>
    <property type="match status" value="1"/>
</dbReference>
<evidence type="ECO:0000256" key="7">
    <source>
        <dbReference type="ARBA" id="ARBA00023316"/>
    </source>
</evidence>
<comment type="subcellular location">
    <subcellularLocation>
        <location evidence="1">Secreted</location>
    </subcellularLocation>
</comment>
<evidence type="ECO:0000313" key="10">
    <source>
        <dbReference type="EMBL" id="KAK6003471.1"/>
    </source>
</evidence>
<keyword evidence="7" id="KW-0961">Cell wall biogenesis/degradation</keyword>
<evidence type="ECO:0000256" key="5">
    <source>
        <dbReference type="ARBA" id="ARBA00022801"/>
    </source>
</evidence>
<organism evidence="10 11">
    <name type="scientific">Aureobasidium pullulans</name>
    <name type="common">Black yeast</name>
    <name type="synonym">Pullularia pullulans</name>
    <dbReference type="NCBI Taxonomy" id="5580"/>
    <lineage>
        <taxon>Eukaryota</taxon>
        <taxon>Fungi</taxon>
        <taxon>Dikarya</taxon>
        <taxon>Ascomycota</taxon>
        <taxon>Pezizomycotina</taxon>
        <taxon>Dothideomycetes</taxon>
        <taxon>Dothideomycetidae</taxon>
        <taxon>Dothideales</taxon>
        <taxon>Saccotheciaceae</taxon>
        <taxon>Aureobasidium</taxon>
    </lineage>
</organism>
<name>A0ABR0THT6_AURPU</name>
<evidence type="ECO:0000256" key="1">
    <source>
        <dbReference type="ARBA" id="ARBA00004613"/>
    </source>
</evidence>
<dbReference type="EC" id="3.2.1.58" evidence="9"/>
<gene>
    <name evidence="10" type="ORF">QM012_009242</name>
</gene>
<keyword evidence="4" id="KW-0732">Signal</keyword>
<evidence type="ECO:0000256" key="3">
    <source>
        <dbReference type="ARBA" id="ARBA00022525"/>
    </source>
</evidence>
<dbReference type="EMBL" id="JASGXD010000009">
    <property type="protein sequence ID" value="KAK6003471.1"/>
    <property type="molecule type" value="Genomic_DNA"/>
</dbReference>
<dbReference type="InterPro" id="IPR017853">
    <property type="entry name" value="GH"/>
</dbReference>
<dbReference type="InterPro" id="IPR050386">
    <property type="entry name" value="Glycosyl_hydrolase_5"/>
</dbReference>
<keyword evidence="5" id="KW-0378">Hydrolase</keyword>
<dbReference type="PANTHER" id="PTHR31297">
    <property type="entry name" value="GLUCAN ENDO-1,6-BETA-GLUCOSIDASE B"/>
    <property type="match status" value="1"/>
</dbReference>
<evidence type="ECO:0000313" key="11">
    <source>
        <dbReference type="Proteomes" id="UP001341245"/>
    </source>
</evidence>
<evidence type="ECO:0000256" key="9">
    <source>
        <dbReference type="ARBA" id="ARBA00038929"/>
    </source>
</evidence>
<comment type="catalytic activity">
    <reaction evidence="8">
        <text>Successive hydrolysis of beta-D-glucose units from the non-reducing ends of (1-&gt;3)-beta-D-glucans, releasing alpha-glucose.</text>
        <dbReference type="EC" id="3.2.1.58"/>
    </reaction>
</comment>
<evidence type="ECO:0000256" key="4">
    <source>
        <dbReference type="ARBA" id="ARBA00022729"/>
    </source>
</evidence>
<keyword evidence="3" id="KW-0964">Secreted</keyword>
<sequence length="602" mass="59757">MRVSTVATAAMVAGSTQVQAAPTFGLAFGLLKGLTTTVHADINLLLGSLGLGVQTNANIHGQAIGFGGVGCPFSLANQAGVSVNAGLHGGLSHNIGWTAGVNGGAFINWRNFKANGVTLSGWLVQDKSLDVDWWNKYGSDCDDEWSLTAKLGAQAGAVLEARYASYITTSYIDSLAAAGINLLRIPTHYAAWVSVPGSALYHGNQQAYLKTICQYAIERHGMHIVIGLDSLPGGVNGLAAGERIGATAWFNSAENLSYSFQAIDAILGFISATGHVNAFTISPINEPCDVTAQFATQGGLSLGATNFINTYVQGVLKKIGQLDARIPCMVQDAFLGHDYWAPFFSAGANVVIDSHVSFSGAIGAGISAGIGAGVNAAANVGADAGVNAGLNAGANVASAVGAGVGANAGVGAAAGVGANAGVDAAAGAGARVGGGLFGGLLGGLSGNANAGANAGVNAGAKVGGAASAGVGANAGVNAGANAGVAAGANAGVSATPNLSAHLIAPSVCKQASLLKGSGKFPVFVGSYGIQAQEGNTLAGRKTIYNTQKYAYARNLSGGCFSHAKANSNAVAVSGEGCASDYNSFQNLMTANVATKNTESCYC</sequence>
<dbReference type="SUPFAM" id="SSF51445">
    <property type="entry name" value="(Trans)glycosidases"/>
    <property type="match status" value="1"/>
</dbReference>
<dbReference type="Gene3D" id="3.20.20.80">
    <property type="entry name" value="Glycosidases"/>
    <property type="match status" value="1"/>
</dbReference>
<evidence type="ECO:0000256" key="2">
    <source>
        <dbReference type="ARBA" id="ARBA00005641"/>
    </source>
</evidence>
<comment type="caution">
    <text evidence="10">The sequence shown here is derived from an EMBL/GenBank/DDBJ whole genome shotgun (WGS) entry which is preliminary data.</text>
</comment>
<evidence type="ECO:0000256" key="8">
    <source>
        <dbReference type="ARBA" id="ARBA00036824"/>
    </source>
</evidence>
<proteinExistence type="inferred from homology"/>
<protein>
    <recommendedName>
        <fullName evidence="9">glucan 1,3-beta-glucosidase</fullName>
        <ecNumber evidence="9">3.2.1.58</ecNumber>
    </recommendedName>
</protein>
<accession>A0ABR0THT6</accession>
<reference evidence="10 11" key="1">
    <citation type="submission" date="2023-11" db="EMBL/GenBank/DDBJ databases">
        <title>Draft genome sequence and annotation of the polyextremotolerant black yeast-like fungus Aureobasidium pullulans NRRL 62042.</title>
        <authorList>
            <person name="Dielentheis-Frenken M.R.E."/>
            <person name="Wibberg D."/>
            <person name="Blank L.M."/>
            <person name="Tiso T."/>
        </authorList>
    </citation>
    <scope>NUCLEOTIDE SEQUENCE [LARGE SCALE GENOMIC DNA]</scope>
    <source>
        <strain evidence="10 11">NRRL 62042</strain>
    </source>
</reference>